<evidence type="ECO:0000256" key="3">
    <source>
        <dbReference type="ARBA" id="ARBA00011233"/>
    </source>
</evidence>
<dbReference type="RefSeq" id="WP_176007768.1">
    <property type="nucleotide sequence ID" value="NZ_CP041372.2"/>
</dbReference>
<dbReference type="CDD" id="cd00452">
    <property type="entry name" value="KDPG_aldolase"/>
    <property type="match status" value="1"/>
</dbReference>
<evidence type="ECO:0000256" key="1">
    <source>
        <dbReference type="ARBA" id="ARBA00004761"/>
    </source>
</evidence>
<dbReference type="Gene3D" id="3.20.20.70">
    <property type="entry name" value="Aldolase class I"/>
    <property type="match status" value="1"/>
</dbReference>
<dbReference type="SUPFAM" id="SSF51569">
    <property type="entry name" value="Aldolase"/>
    <property type="match status" value="1"/>
</dbReference>
<dbReference type="InterPro" id="IPR013785">
    <property type="entry name" value="Aldolase_TIM"/>
</dbReference>
<evidence type="ECO:0000256" key="4">
    <source>
        <dbReference type="ARBA" id="ARBA00023239"/>
    </source>
</evidence>
<keyword evidence="7" id="KW-1185">Reference proteome</keyword>
<dbReference type="NCBIfam" id="TIGR01182">
    <property type="entry name" value="eda"/>
    <property type="match status" value="1"/>
</dbReference>
<dbReference type="GO" id="GO:0016829">
    <property type="term" value="F:lyase activity"/>
    <property type="evidence" value="ECO:0007669"/>
    <property type="project" value="UniProtKB-KW"/>
</dbReference>
<sequence>MSQLLKELEEAKLIAIIRGITYKEGKSTAQALRAGGIRFLEITLNTDGALDMIADAKHQFGEEMRIGAGTVLNLEMAKEAVAAGAEYIVSPNVNEAVIDYGLAQGVEVLPGTFTPTEIVNAYEAGAAAVKVFPIGAMGTSYLKNIRGPLCHIPMMVTGGINTDNIYDYLQAGAFSAGLGGNLCDVDAIKKGDFQTIQDKAEAYIHAIKRGLQHGGESH</sequence>
<reference evidence="7" key="1">
    <citation type="submission" date="2019-07" db="EMBL/GenBank/DDBJ databases">
        <title>Bacillus alkalisoli sp. nov. isolated from saline soil.</title>
        <authorList>
            <person name="Sun J.-Q."/>
            <person name="Xu L."/>
        </authorList>
    </citation>
    <scope>NUCLEOTIDE SEQUENCE [LARGE SCALE GENOMIC DNA]</scope>
    <source>
        <strain evidence="7">M4U3P1</strain>
    </source>
</reference>
<organism evidence="6 7">
    <name type="scientific">Paenalkalicoccus suaedae</name>
    <dbReference type="NCBI Taxonomy" id="2592382"/>
    <lineage>
        <taxon>Bacteria</taxon>
        <taxon>Bacillati</taxon>
        <taxon>Bacillota</taxon>
        <taxon>Bacilli</taxon>
        <taxon>Bacillales</taxon>
        <taxon>Bacillaceae</taxon>
        <taxon>Paenalkalicoccus</taxon>
    </lineage>
</organism>
<evidence type="ECO:0000256" key="5">
    <source>
        <dbReference type="ARBA" id="ARBA00023277"/>
    </source>
</evidence>
<dbReference type="Proteomes" id="UP000318138">
    <property type="component" value="Chromosome"/>
</dbReference>
<keyword evidence="5" id="KW-0119">Carbohydrate metabolism</keyword>
<comment type="similarity">
    <text evidence="2">Belongs to the KHG/KDPG aldolase family.</text>
</comment>
<dbReference type="EMBL" id="CP041372">
    <property type="protein sequence ID" value="QKS69726.1"/>
    <property type="molecule type" value="Genomic_DNA"/>
</dbReference>
<proteinExistence type="inferred from homology"/>
<name>A0A859FBW7_9BACI</name>
<gene>
    <name evidence="6" type="ORF">FLK61_23305</name>
</gene>
<evidence type="ECO:0000256" key="2">
    <source>
        <dbReference type="ARBA" id="ARBA00006906"/>
    </source>
</evidence>
<keyword evidence="4" id="KW-0456">Lyase</keyword>
<dbReference type="Pfam" id="PF01081">
    <property type="entry name" value="Aldolase"/>
    <property type="match status" value="1"/>
</dbReference>
<evidence type="ECO:0000313" key="7">
    <source>
        <dbReference type="Proteomes" id="UP000318138"/>
    </source>
</evidence>
<dbReference type="AlphaFoldDB" id="A0A859FBW7"/>
<comment type="pathway">
    <text evidence="1">Carbohydrate acid metabolism.</text>
</comment>
<evidence type="ECO:0000313" key="6">
    <source>
        <dbReference type="EMBL" id="QKS69726.1"/>
    </source>
</evidence>
<dbReference type="PANTHER" id="PTHR30246">
    <property type="entry name" value="2-KETO-3-DEOXY-6-PHOSPHOGLUCONATE ALDOLASE"/>
    <property type="match status" value="1"/>
</dbReference>
<dbReference type="InterPro" id="IPR000887">
    <property type="entry name" value="Aldlse_KDPG_KHG"/>
</dbReference>
<comment type="subunit">
    <text evidence="3">Homotrimer.</text>
</comment>
<dbReference type="KEGG" id="psua:FLK61_23305"/>
<accession>A0A859FBW7</accession>
<protein>
    <submittedName>
        <fullName evidence="6">Bifunctional 4-hydroxy-2-oxoglutarate aldolase/2-dehydro-3-deoxy-phosphogluconate aldolase</fullName>
    </submittedName>
</protein>
<dbReference type="PANTHER" id="PTHR30246:SF1">
    <property type="entry name" value="2-DEHYDRO-3-DEOXY-6-PHOSPHOGALACTONATE ALDOLASE-RELATED"/>
    <property type="match status" value="1"/>
</dbReference>